<dbReference type="InterPro" id="IPR008881">
    <property type="entry name" value="Trigger_fac_ribosome-bd_bac"/>
</dbReference>
<evidence type="ECO:0000259" key="1">
    <source>
        <dbReference type="Pfam" id="PF05697"/>
    </source>
</evidence>
<reference evidence="2" key="1">
    <citation type="submission" date="2019-03" db="EMBL/GenBank/DDBJ databases">
        <title>Single cell metagenomics reveals metabolic interactions within the superorganism composed of flagellate Streblomastix strix and complex community of Bacteroidetes bacteria on its surface.</title>
        <authorList>
            <person name="Treitli S.C."/>
            <person name="Kolisko M."/>
            <person name="Husnik F."/>
            <person name="Keeling P."/>
            <person name="Hampl V."/>
        </authorList>
    </citation>
    <scope>NUCLEOTIDE SEQUENCE</scope>
    <source>
        <strain evidence="2">STM</strain>
    </source>
</reference>
<dbReference type="SUPFAM" id="SSF109998">
    <property type="entry name" value="Triger factor/SurA peptide-binding domain-like"/>
    <property type="match status" value="1"/>
</dbReference>
<dbReference type="PANTHER" id="PTHR30560">
    <property type="entry name" value="TRIGGER FACTOR CHAPERONE AND PEPTIDYL-PROLYL CIS/TRANS ISOMERASE"/>
    <property type="match status" value="1"/>
</dbReference>
<feature type="domain" description="Trigger factor ribosome-binding bacterial" evidence="1">
    <location>
        <begin position="1"/>
        <end position="148"/>
    </location>
</feature>
<dbReference type="FunFam" id="3.30.70.1050:FF:000006">
    <property type="entry name" value="Trigger factor"/>
    <property type="match status" value="1"/>
</dbReference>
<comment type="caution">
    <text evidence="2">The sequence shown here is derived from an EMBL/GenBank/DDBJ whole genome shotgun (WGS) entry which is preliminary data.</text>
</comment>
<dbReference type="GO" id="GO:0003755">
    <property type="term" value="F:peptidyl-prolyl cis-trans isomerase activity"/>
    <property type="evidence" value="ECO:0007669"/>
    <property type="project" value="UniProtKB-EC"/>
</dbReference>
<dbReference type="GO" id="GO:0043335">
    <property type="term" value="P:protein unfolding"/>
    <property type="evidence" value="ECO:0007669"/>
    <property type="project" value="TreeGrafter"/>
</dbReference>
<dbReference type="GO" id="GO:0051083">
    <property type="term" value="P:'de novo' cotranslational protein folding"/>
    <property type="evidence" value="ECO:0007669"/>
    <property type="project" value="TreeGrafter"/>
</dbReference>
<organism evidence="2">
    <name type="scientific">termite gut metagenome</name>
    <dbReference type="NCBI Taxonomy" id="433724"/>
    <lineage>
        <taxon>unclassified sequences</taxon>
        <taxon>metagenomes</taxon>
        <taxon>organismal metagenomes</taxon>
    </lineage>
</organism>
<keyword evidence="2" id="KW-0413">Isomerase</keyword>
<evidence type="ECO:0000313" key="2">
    <source>
        <dbReference type="EMBL" id="KAA6321566.1"/>
    </source>
</evidence>
<accession>A0A5J4QI22</accession>
<dbReference type="InterPro" id="IPR036611">
    <property type="entry name" value="Trigger_fac_ribosome-bd_sf"/>
</dbReference>
<dbReference type="AlphaFoldDB" id="A0A5J4QI22"/>
<sequence>MNLSLQNIDKVSALLTVKLEKADYQAQVDKSLKTLRQKAQIPGFRKGMVPINLIKKMYEKSVIAEEINKLLTEKVYSYIKENDIKVIGDPLPNEDKQKDLNFDAMEEFEFLFDLALIPEFKVEISDKDEIDYYAIDVTDEMVNAEVERYAQRHGKYDKVESYQDKDMLKGDITELDENGNTKKDGIQQESIVLMPAYLKNEEQKALFANAKVNDILIFNPHTAYEGNDSEIASLLDIEPKIASGVKSDFSFQITEITRYTPAELNQEFFNEIYGAEVVKSEEEFRAKVKEDLTTQYTFSSQYKFISDVRKMLFERVGNDLSFSETLLKRIIRLSAKDENEEYINENYEKAVEGFKWKLIKEQLAKKNDIKIENENLLDAAKDSARVQFAQYGMTNIPNDIIDRYADNMLKKEDTVNQLIDRAIEDKLISVLKEQMKLNYKTVSLEEFDKMFA</sequence>
<proteinExistence type="predicted"/>
<gene>
    <name evidence="2" type="ORF">EZS27_028795</name>
</gene>
<dbReference type="InterPro" id="IPR027304">
    <property type="entry name" value="Trigger_fact/SurA_dom_sf"/>
</dbReference>
<dbReference type="SUPFAM" id="SSF102735">
    <property type="entry name" value="Trigger factor ribosome-binding domain"/>
    <property type="match status" value="1"/>
</dbReference>
<dbReference type="GO" id="GO:0044183">
    <property type="term" value="F:protein folding chaperone"/>
    <property type="evidence" value="ECO:0007669"/>
    <property type="project" value="TreeGrafter"/>
</dbReference>
<dbReference type="InterPro" id="IPR037041">
    <property type="entry name" value="Trigger_fac_C_sf"/>
</dbReference>
<dbReference type="Gene3D" id="1.10.3120.10">
    <property type="entry name" value="Trigger factor, C-terminal domain"/>
    <property type="match status" value="1"/>
</dbReference>
<name>A0A5J4QI22_9ZZZZ</name>
<dbReference type="NCBIfam" id="TIGR00115">
    <property type="entry name" value="tig"/>
    <property type="match status" value="1"/>
</dbReference>
<dbReference type="Gene3D" id="3.30.70.1050">
    <property type="entry name" value="Trigger factor ribosome-binding domain"/>
    <property type="match status" value="1"/>
</dbReference>
<dbReference type="GO" id="GO:0043022">
    <property type="term" value="F:ribosome binding"/>
    <property type="evidence" value="ECO:0007669"/>
    <property type="project" value="TreeGrafter"/>
</dbReference>
<dbReference type="PIRSF" id="PIRSF003095">
    <property type="entry name" value="Trigger_factor"/>
    <property type="match status" value="1"/>
</dbReference>
<dbReference type="Pfam" id="PF05697">
    <property type="entry name" value="Trigger_N"/>
    <property type="match status" value="1"/>
</dbReference>
<protein>
    <submittedName>
        <fullName evidence="2">Trigger factor</fullName>
        <ecNumber evidence="2">5.2.1.8</ecNumber>
    </submittedName>
</protein>
<dbReference type="EC" id="5.2.1.8" evidence="2"/>
<dbReference type="PANTHER" id="PTHR30560:SF3">
    <property type="entry name" value="TRIGGER FACTOR-LIKE PROTEIN TIG, CHLOROPLASTIC"/>
    <property type="match status" value="1"/>
</dbReference>
<dbReference type="GO" id="GO:0015031">
    <property type="term" value="P:protein transport"/>
    <property type="evidence" value="ECO:0007669"/>
    <property type="project" value="InterPro"/>
</dbReference>
<dbReference type="InterPro" id="IPR005215">
    <property type="entry name" value="Trig_fac"/>
</dbReference>
<dbReference type="EMBL" id="SNRY01003275">
    <property type="protein sequence ID" value="KAA6321566.1"/>
    <property type="molecule type" value="Genomic_DNA"/>
</dbReference>